<evidence type="ECO:0000313" key="2">
    <source>
        <dbReference type="Proteomes" id="UP000595053"/>
    </source>
</evidence>
<dbReference type="RefSeq" id="WP_197551078.1">
    <property type="nucleotide sequence ID" value="NZ_CP063213.1"/>
</dbReference>
<dbReference type="Pfam" id="PF04299">
    <property type="entry name" value="FMN_bind_2"/>
    <property type="match status" value="1"/>
</dbReference>
<gene>
    <name evidence="1" type="ORF">INS88_09740</name>
</gene>
<dbReference type="SUPFAM" id="SSF50475">
    <property type="entry name" value="FMN-binding split barrel"/>
    <property type="match status" value="1"/>
</dbReference>
<dbReference type="Proteomes" id="UP000595053">
    <property type="component" value="Chromosome"/>
</dbReference>
<organism evidence="1 2">
    <name type="scientific">Trueperella pecoris</name>
    <dbReference type="NCBI Taxonomy" id="2733571"/>
    <lineage>
        <taxon>Bacteria</taxon>
        <taxon>Bacillati</taxon>
        <taxon>Actinomycetota</taxon>
        <taxon>Actinomycetes</taxon>
        <taxon>Actinomycetales</taxon>
        <taxon>Actinomycetaceae</taxon>
        <taxon>Trueperella</taxon>
    </lineage>
</organism>
<protein>
    <submittedName>
        <fullName evidence="1">FMN-binding negative transcriptional regulator</fullName>
    </submittedName>
</protein>
<evidence type="ECO:0000313" key="1">
    <source>
        <dbReference type="EMBL" id="QOR45520.1"/>
    </source>
</evidence>
<dbReference type="Gene3D" id="2.30.110.10">
    <property type="entry name" value="Electron Transport, Fmn-binding Protein, Chain A"/>
    <property type="match status" value="1"/>
</dbReference>
<accession>A0A7M1QTZ8</accession>
<dbReference type="AlphaFoldDB" id="A0A7M1QTZ8"/>
<dbReference type="InterPro" id="IPR007396">
    <property type="entry name" value="TR_PAI2-type"/>
</dbReference>
<sequence>MYVAKQHEIAPHKALEIATSIGAGQLITIGSGGPNATFVPFNVVGELGPIAAPTVSPAASTNPVGPATPTDPADSAGGVVVQAHLNRVNPQWRDEGEALLVVHGPNARISGLDFPPEQPTQKLPTVPTWNYVTVHLRGTLTFHDDADWKLRHLERLIDQHEEEWRMGTHSRMELIEAAFAAMVGVEIEVRDVVGKAKLGQNMSSANIAYTADRLRARDGSAAQVADLMEDIAIPWARSREGRMERAVNGMLPITWEHGTF</sequence>
<keyword evidence="2" id="KW-1185">Reference proteome</keyword>
<dbReference type="InterPro" id="IPR012349">
    <property type="entry name" value="Split_barrel_FMN-bd"/>
</dbReference>
<dbReference type="EMBL" id="CP063213">
    <property type="protein sequence ID" value="QOR45520.1"/>
    <property type="molecule type" value="Genomic_DNA"/>
</dbReference>
<dbReference type="PANTHER" id="PTHR35802">
    <property type="entry name" value="PROTEASE SYNTHASE AND SPORULATION PROTEIN PAI 2"/>
    <property type="match status" value="1"/>
</dbReference>
<dbReference type="PANTHER" id="PTHR35802:SF1">
    <property type="entry name" value="PROTEASE SYNTHASE AND SPORULATION PROTEIN PAI 2"/>
    <property type="match status" value="1"/>
</dbReference>
<reference evidence="1 2" key="1">
    <citation type="submission" date="2020-10" db="EMBL/GenBank/DDBJ databases">
        <title>Trueperella pecoris sp. nov. isolated from bovine and porcine specimens.</title>
        <authorList>
            <person name="Schoenecker L."/>
            <person name="Schnydrig P."/>
            <person name="Brodard I."/>
            <person name="Thomann A."/>
            <person name="Hemphill A."/>
            <person name="Rodriguez-Campos S."/>
            <person name="Perreten V."/>
            <person name="Jores J."/>
            <person name="Kittl S."/>
        </authorList>
    </citation>
    <scope>NUCLEOTIDE SEQUENCE [LARGE SCALE GENOMIC DNA]</scope>
    <source>
        <strain evidence="1 2">15A0121</strain>
    </source>
</reference>
<name>A0A7M1QTZ8_9ACTO</name>
<proteinExistence type="predicted"/>